<organism evidence="7">
    <name type="scientific">mine drainage metagenome</name>
    <dbReference type="NCBI Taxonomy" id="410659"/>
    <lineage>
        <taxon>unclassified sequences</taxon>
        <taxon>metagenomes</taxon>
        <taxon>ecological metagenomes</taxon>
    </lineage>
</organism>
<keyword evidence="4" id="KW-0411">Iron-sulfur</keyword>
<evidence type="ECO:0000313" key="7">
    <source>
        <dbReference type="EMBL" id="OIR01347.1"/>
    </source>
</evidence>
<dbReference type="Gene3D" id="3.20.20.70">
    <property type="entry name" value="Aldolase class I"/>
    <property type="match status" value="1"/>
</dbReference>
<evidence type="ECO:0000256" key="1">
    <source>
        <dbReference type="ARBA" id="ARBA00022691"/>
    </source>
</evidence>
<keyword evidence="2" id="KW-0479">Metal-binding</keyword>
<dbReference type="NCBIfam" id="TIGR04167">
    <property type="entry name" value="rSAM_SeCys"/>
    <property type="match status" value="1"/>
</dbReference>
<dbReference type="InterPro" id="IPR026351">
    <property type="entry name" value="rSAM_ArsS-like"/>
</dbReference>
<feature type="domain" description="Arsenosugar biosynthesis radical SAM protein ArsS-like C-terminal" evidence="6">
    <location>
        <begin position="215"/>
        <end position="348"/>
    </location>
</feature>
<proteinExistence type="predicted"/>
<keyword evidence="1" id="KW-0949">S-adenosyl-L-methionine</keyword>
<evidence type="ECO:0000259" key="6">
    <source>
        <dbReference type="Pfam" id="PF12345"/>
    </source>
</evidence>
<dbReference type="SFLD" id="SFLDS00029">
    <property type="entry name" value="Radical_SAM"/>
    <property type="match status" value="1"/>
</dbReference>
<accession>A0A1J5S066</accession>
<dbReference type="Pfam" id="PF04055">
    <property type="entry name" value="Radical_SAM"/>
    <property type="match status" value="1"/>
</dbReference>
<sequence>MIKSLNAQHSLLADSHHQIDILEHGKTGDFLLIPFQQKLEETGLYPLMPLPLEIFQVNIGKMCNQVCKHCHVDAGPDRKEIMTKETMQQCLIALENNPQLKTVDLTGGAPELNSDFRWFVEEIKKLNRHIIVRCNLTVILSNKKYHTLPQFYKQHNIEVVSSLPFYTQQRTDRQRGDGVFEDSIKALQMLNEVGYGKKETGLILNLVYNPAGAFLPPSQHSLEKEYKQALMDKFQIGFNNLFAITNLPISRFLDYLLQSNNYEMYMEKLAEAYNPVAAGNVMCRNTISVGWDGYLYDCDFNQMLDLKLACSAKHISQFNTEKLNNRNIVIGQHCYGCTAGAGSSCGGAVI</sequence>
<protein>
    <submittedName>
        <fullName evidence="7">Cyclic pyranopterin monophosphate synthase</fullName>
    </submittedName>
</protein>
<dbReference type="Pfam" id="PF12345">
    <property type="entry name" value="DUF3641"/>
    <property type="match status" value="1"/>
</dbReference>
<dbReference type="PANTHER" id="PTHR43728">
    <property type="entry name" value="SLR0304 PROTEIN"/>
    <property type="match status" value="1"/>
</dbReference>
<reference evidence="7" key="1">
    <citation type="submission" date="2016-10" db="EMBL/GenBank/DDBJ databases">
        <title>Sequence of Gallionella enrichment culture.</title>
        <authorList>
            <person name="Poehlein A."/>
            <person name="Muehling M."/>
            <person name="Daniel R."/>
        </authorList>
    </citation>
    <scope>NUCLEOTIDE SEQUENCE</scope>
</reference>
<dbReference type="InterPro" id="IPR024521">
    <property type="entry name" value="ArsS-like_C"/>
</dbReference>
<dbReference type="InterPro" id="IPR007197">
    <property type="entry name" value="rSAM"/>
</dbReference>
<dbReference type="InterPro" id="IPR058240">
    <property type="entry name" value="rSAM_sf"/>
</dbReference>
<dbReference type="GO" id="GO:0046872">
    <property type="term" value="F:metal ion binding"/>
    <property type="evidence" value="ECO:0007669"/>
    <property type="project" value="UniProtKB-KW"/>
</dbReference>
<dbReference type="EMBL" id="MLJW01000085">
    <property type="protein sequence ID" value="OIR01347.1"/>
    <property type="molecule type" value="Genomic_DNA"/>
</dbReference>
<dbReference type="GO" id="GO:0051536">
    <property type="term" value="F:iron-sulfur cluster binding"/>
    <property type="evidence" value="ECO:0007669"/>
    <property type="project" value="UniProtKB-KW"/>
</dbReference>
<comment type="caution">
    <text evidence="7">The sequence shown here is derived from an EMBL/GenBank/DDBJ whole genome shotgun (WGS) entry which is preliminary data.</text>
</comment>
<dbReference type="AlphaFoldDB" id="A0A1J5S066"/>
<feature type="domain" description="Radical SAM core" evidence="5">
    <location>
        <begin position="57"/>
        <end position="197"/>
    </location>
</feature>
<dbReference type="InterPro" id="IPR013785">
    <property type="entry name" value="Aldolase_TIM"/>
</dbReference>
<gene>
    <name evidence="7" type="primary">moaA_11</name>
    <name evidence="7" type="ORF">GALL_166350</name>
</gene>
<name>A0A1J5S066_9ZZZZ</name>
<dbReference type="PANTHER" id="PTHR43728:SF1">
    <property type="entry name" value="FE-S OXIDOREDUCTASE"/>
    <property type="match status" value="1"/>
</dbReference>
<evidence type="ECO:0000259" key="5">
    <source>
        <dbReference type="Pfam" id="PF04055"/>
    </source>
</evidence>
<dbReference type="GO" id="GO:0003824">
    <property type="term" value="F:catalytic activity"/>
    <property type="evidence" value="ECO:0007669"/>
    <property type="project" value="InterPro"/>
</dbReference>
<evidence type="ECO:0000256" key="4">
    <source>
        <dbReference type="ARBA" id="ARBA00023014"/>
    </source>
</evidence>
<evidence type="ECO:0000256" key="2">
    <source>
        <dbReference type="ARBA" id="ARBA00022723"/>
    </source>
</evidence>
<evidence type="ECO:0000256" key="3">
    <source>
        <dbReference type="ARBA" id="ARBA00023004"/>
    </source>
</evidence>
<dbReference type="SUPFAM" id="SSF102114">
    <property type="entry name" value="Radical SAM enzymes"/>
    <property type="match status" value="1"/>
</dbReference>
<keyword evidence="3" id="KW-0408">Iron</keyword>
<dbReference type="CDD" id="cd01335">
    <property type="entry name" value="Radical_SAM"/>
    <property type="match status" value="1"/>
</dbReference>